<evidence type="ECO:0000313" key="4">
    <source>
        <dbReference type="Proteomes" id="UP000614601"/>
    </source>
</evidence>
<dbReference type="GO" id="GO:0005634">
    <property type="term" value="C:nucleus"/>
    <property type="evidence" value="ECO:0007669"/>
    <property type="project" value="TreeGrafter"/>
</dbReference>
<dbReference type="InterPro" id="IPR021869">
    <property type="entry name" value="RNase_Zc3h12_NYN"/>
</dbReference>
<dbReference type="InterPro" id="IPR051101">
    <property type="entry name" value="ZC3H12/N4BP1_RNase_Reg"/>
</dbReference>
<dbReference type="Proteomes" id="UP000614601">
    <property type="component" value="Unassembled WGS sequence"/>
</dbReference>
<dbReference type="Gene3D" id="3.40.50.11980">
    <property type="match status" value="1"/>
</dbReference>
<dbReference type="GO" id="GO:0004521">
    <property type="term" value="F:RNA endonuclease activity"/>
    <property type="evidence" value="ECO:0007669"/>
    <property type="project" value="TreeGrafter"/>
</dbReference>
<gene>
    <name evidence="3" type="ORF">BOKJ2_LOCUS4410</name>
</gene>
<organism evidence="3 4">
    <name type="scientific">Bursaphelenchus okinawaensis</name>
    <dbReference type="NCBI Taxonomy" id="465554"/>
    <lineage>
        <taxon>Eukaryota</taxon>
        <taxon>Metazoa</taxon>
        <taxon>Ecdysozoa</taxon>
        <taxon>Nematoda</taxon>
        <taxon>Chromadorea</taxon>
        <taxon>Rhabditida</taxon>
        <taxon>Tylenchina</taxon>
        <taxon>Tylenchomorpha</taxon>
        <taxon>Aphelenchoidea</taxon>
        <taxon>Aphelenchoididae</taxon>
        <taxon>Bursaphelenchus</taxon>
    </lineage>
</organism>
<feature type="compositionally biased region" description="Polar residues" evidence="1">
    <location>
        <begin position="355"/>
        <end position="376"/>
    </location>
</feature>
<evidence type="ECO:0000259" key="2">
    <source>
        <dbReference type="Pfam" id="PF11977"/>
    </source>
</evidence>
<feature type="domain" description="RNase NYN" evidence="2">
    <location>
        <begin position="61"/>
        <end position="210"/>
    </location>
</feature>
<dbReference type="PANTHER" id="PTHR12876:SF40">
    <property type="entry name" value="RNASE NYN DOMAIN-CONTAINING PROTEIN"/>
    <property type="match status" value="1"/>
</dbReference>
<dbReference type="EMBL" id="CAJFDH010000002">
    <property type="protein sequence ID" value="CAD5212609.1"/>
    <property type="molecule type" value="Genomic_DNA"/>
</dbReference>
<dbReference type="GO" id="GO:0003729">
    <property type="term" value="F:mRNA binding"/>
    <property type="evidence" value="ECO:0007669"/>
    <property type="project" value="TreeGrafter"/>
</dbReference>
<proteinExistence type="predicted"/>
<feature type="region of interest" description="Disordered" evidence="1">
    <location>
        <begin position="346"/>
        <end position="379"/>
    </location>
</feature>
<evidence type="ECO:0000256" key="1">
    <source>
        <dbReference type="SAM" id="MobiDB-lite"/>
    </source>
</evidence>
<dbReference type="AlphaFoldDB" id="A0A811KA46"/>
<comment type="caution">
    <text evidence="3">The sequence shown here is derived from an EMBL/GenBank/DDBJ whole genome shotgun (WGS) entry which is preliminary data.</text>
</comment>
<dbReference type="OrthoDB" id="392925at2759"/>
<accession>A0A811KA46</accession>
<sequence length="404" mass="46507">MRSSNIDQSAAPNGFGFDEMDLQQDSEVPLHKKLERPFPRNPSVIADECGWPKERSRDVLLRPMYINGVEVGYSYGEATGKKGVSSIKGCLITLWYFILRGHDAKLFFPHCYRRYTEKTDDHQLLTELARIGLVQFTQGQGQEKYNELSRVLAANARRFGGCIVACSSLRRVFEENQIYHRIVQKRVLVPCFVGNEVLFPADGPEGRVGLRFSRTIVATPEDEDYEAAKVMQMKLEYQVRMVNLLRELHPNSASLGTISERMNDYLKEVFRANRNYRPNYYRSEPSLDYNPRYGTVRRPMTNTFYRSNTESNYIPSMNPSRAEGYTSLNNPRPRVTFLDVPNDNLSPFSGKNPRSHSFGSFAQPRPTTHPSMNPSWSEGRFDEEDEYIVYSYVGGKRKPCPTFY</sequence>
<dbReference type="GO" id="GO:0036464">
    <property type="term" value="C:cytoplasmic ribonucleoprotein granule"/>
    <property type="evidence" value="ECO:0007669"/>
    <property type="project" value="TreeGrafter"/>
</dbReference>
<dbReference type="PANTHER" id="PTHR12876">
    <property type="entry name" value="N4BP1-RELATED"/>
    <property type="match status" value="1"/>
</dbReference>
<dbReference type="Proteomes" id="UP000783686">
    <property type="component" value="Unassembled WGS sequence"/>
</dbReference>
<protein>
    <recommendedName>
        <fullName evidence="2">RNase NYN domain-containing protein</fullName>
    </recommendedName>
</protein>
<evidence type="ECO:0000313" key="3">
    <source>
        <dbReference type="EMBL" id="CAD5212609.1"/>
    </source>
</evidence>
<dbReference type="EMBL" id="CAJFCW020000002">
    <property type="protein sequence ID" value="CAG9096891.1"/>
    <property type="molecule type" value="Genomic_DNA"/>
</dbReference>
<dbReference type="Pfam" id="PF11977">
    <property type="entry name" value="RNase_Zc3h12a"/>
    <property type="match status" value="1"/>
</dbReference>
<reference evidence="3" key="1">
    <citation type="submission" date="2020-09" db="EMBL/GenBank/DDBJ databases">
        <authorList>
            <person name="Kikuchi T."/>
        </authorList>
    </citation>
    <scope>NUCLEOTIDE SEQUENCE</scope>
    <source>
        <strain evidence="3">SH1</strain>
    </source>
</reference>
<keyword evidence="4" id="KW-1185">Reference proteome</keyword>
<name>A0A811KA46_9BILA</name>